<proteinExistence type="predicted"/>
<accession>A0A1I0IDP9</accession>
<dbReference type="STRING" id="237682.SAMN05421676_11218"/>
<evidence type="ECO:0000313" key="2">
    <source>
        <dbReference type="Proteomes" id="UP000199095"/>
    </source>
</evidence>
<dbReference type="AlphaFoldDB" id="A0A1I0IDP9"/>
<evidence type="ECO:0000313" key="1">
    <source>
        <dbReference type="EMBL" id="SET94861.1"/>
    </source>
</evidence>
<reference evidence="2" key="1">
    <citation type="submission" date="2016-10" db="EMBL/GenBank/DDBJ databases">
        <authorList>
            <person name="Varghese N."/>
            <person name="Submissions S."/>
        </authorList>
    </citation>
    <scope>NUCLEOTIDE SEQUENCE [LARGE SCALE GENOMIC DNA]</scope>
    <source>
        <strain evidence="2">CGMCC 1.3566</strain>
    </source>
</reference>
<dbReference type="Proteomes" id="UP000199095">
    <property type="component" value="Unassembled WGS sequence"/>
</dbReference>
<protein>
    <submittedName>
        <fullName evidence="1">Uncharacterized protein</fullName>
    </submittedName>
</protein>
<dbReference type="EMBL" id="FOHJ01000012">
    <property type="protein sequence ID" value="SET94861.1"/>
    <property type="molecule type" value="Genomic_DNA"/>
</dbReference>
<gene>
    <name evidence="1" type="ORF">SAMN05421676_11218</name>
</gene>
<keyword evidence="2" id="KW-1185">Reference proteome</keyword>
<sequence length="102" mass="11618">MSEFPFFVPKNYKKGYMKHVMYSVTVEINRHIGIVKRAKKKPSKILLGSICSVKFCHEKTGFVDMRRAPKTYAGLPIVYHVQTLVGVAVVPVEHDELTHNDS</sequence>
<organism evidence="1 2">
    <name type="scientific">Salinibacillus kushneri</name>
    <dbReference type="NCBI Taxonomy" id="237682"/>
    <lineage>
        <taxon>Bacteria</taxon>
        <taxon>Bacillati</taxon>
        <taxon>Bacillota</taxon>
        <taxon>Bacilli</taxon>
        <taxon>Bacillales</taxon>
        <taxon>Bacillaceae</taxon>
        <taxon>Salinibacillus</taxon>
    </lineage>
</organism>
<name>A0A1I0IDP9_9BACI</name>